<dbReference type="Pfam" id="PF18478">
    <property type="entry name" value="PIN_10"/>
    <property type="match status" value="1"/>
</dbReference>
<keyword evidence="3" id="KW-1185">Reference proteome</keyword>
<dbReference type="OrthoDB" id="3699343at2"/>
<dbReference type="Proteomes" id="UP000431401">
    <property type="component" value="Unassembled WGS sequence"/>
</dbReference>
<dbReference type="RefSeq" id="WP_153346374.1">
    <property type="nucleotide sequence ID" value="NZ_WEGI01000011.1"/>
</dbReference>
<reference evidence="2 3" key="1">
    <citation type="submission" date="2019-10" db="EMBL/GenBank/DDBJ databases">
        <title>Nocardia macrotermitis sp. nov. and Nocardia aurantia sp. nov., isolated from the gut of fungus growing-termite Macrotermes natalensis.</title>
        <authorList>
            <person name="Benndorf R."/>
            <person name="Schwitalla J."/>
            <person name="Martin K."/>
            <person name="De Beer W."/>
            <person name="Kaster A.-K."/>
            <person name="Vollmers J."/>
            <person name="Poulsen M."/>
            <person name="Beemelmanns C."/>
        </authorList>
    </citation>
    <scope>NUCLEOTIDE SEQUENCE [LARGE SCALE GENOMIC DNA]</scope>
    <source>
        <strain evidence="2 3">RB56</strain>
    </source>
</reference>
<dbReference type="EMBL" id="WEGI01000011">
    <property type="protein sequence ID" value="MQY29479.1"/>
    <property type="molecule type" value="Genomic_DNA"/>
</dbReference>
<name>A0A7K0DUQ0_9NOCA</name>
<dbReference type="AlphaFoldDB" id="A0A7K0DUQ0"/>
<evidence type="ECO:0000313" key="2">
    <source>
        <dbReference type="EMBL" id="MQY29479.1"/>
    </source>
</evidence>
<sequence length="145" mass="16484">MKFFLDENLDQTLPKHLESIFTSKKREQPHEFIGVKNIDAKGVADVALFPLAAQARVNVFVTGDINQMKRPLERRACRDAGLHWLGVHLETKARGYHVLAGPAAALIHGLPFVLDRLEQSTQPQLFLLRKLERNFTQAFKLTEDL</sequence>
<evidence type="ECO:0000313" key="3">
    <source>
        <dbReference type="Proteomes" id="UP000431401"/>
    </source>
</evidence>
<feature type="domain" description="VapC45 PIN like" evidence="1">
    <location>
        <begin position="1"/>
        <end position="84"/>
    </location>
</feature>
<gene>
    <name evidence="2" type="ORF">NRB56_50690</name>
</gene>
<accession>A0A7K0DUQ0</accession>
<organism evidence="2 3">
    <name type="scientific">Nocardia aurantia</name>
    <dbReference type="NCBI Taxonomy" id="2585199"/>
    <lineage>
        <taxon>Bacteria</taxon>
        <taxon>Bacillati</taxon>
        <taxon>Actinomycetota</taxon>
        <taxon>Actinomycetes</taxon>
        <taxon>Mycobacteriales</taxon>
        <taxon>Nocardiaceae</taxon>
        <taxon>Nocardia</taxon>
    </lineage>
</organism>
<protein>
    <recommendedName>
        <fullName evidence="1">VapC45 PIN like domain-containing protein</fullName>
    </recommendedName>
</protein>
<comment type="caution">
    <text evidence="2">The sequence shown here is derived from an EMBL/GenBank/DDBJ whole genome shotgun (WGS) entry which is preliminary data.</text>
</comment>
<dbReference type="InterPro" id="IPR041375">
    <property type="entry name" value="VapC45_PIN-like"/>
</dbReference>
<proteinExistence type="predicted"/>
<evidence type="ECO:0000259" key="1">
    <source>
        <dbReference type="Pfam" id="PF18478"/>
    </source>
</evidence>